<dbReference type="SUPFAM" id="SSF51695">
    <property type="entry name" value="PLC-like phosphodiesterases"/>
    <property type="match status" value="1"/>
</dbReference>
<evidence type="ECO:0000259" key="2">
    <source>
        <dbReference type="PROSITE" id="PS51704"/>
    </source>
</evidence>
<dbReference type="RefSeq" id="XP_030069155.1">
    <property type="nucleotide sequence ID" value="XM_030213295.1"/>
</dbReference>
<evidence type="ECO:0000313" key="3">
    <source>
        <dbReference type="Proteomes" id="UP000515156"/>
    </source>
</evidence>
<keyword evidence="3" id="KW-1185">Reference proteome</keyword>
<name>A0A6P7Z0Z1_9AMPH</name>
<proteinExistence type="inferred from homology"/>
<dbReference type="AlphaFoldDB" id="A0A6P7Z0Z1"/>
<dbReference type="InterPro" id="IPR017946">
    <property type="entry name" value="PLC-like_Pdiesterase_TIM-brl"/>
</dbReference>
<organism evidence="3 4">
    <name type="scientific">Microcaecilia unicolor</name>
    <dbReference type="NCBI Taxonomy" id="1415580"/>
    <lineage>
        <taxon>Eukaryota</taxon>
        <taxon>Metazoa</taxon>
        <taxon>Chordata</taxon>
        <taxon>Craniata</taxon>
        <taxon>Vertebrata</taxon>
        <taxon>Euteleostomi</taxon>
        <taxon>Amphibia</taxon>
        <taxon>Gymnophiona</taxon>
        <taxon>Siphonopidae</taxon>
        <taxon>Microcaecilia</taxon>
    </lineage>
</organism>
<dbReference type="GO" id="GO:0006580">
    <property type="term" value="P:ethanolamine metabolic process"/>
    <property type="evidence" value="ECO:0007669"/>
    <property type="project" value="TreeGrafter"/>
</dbReference>
<dbReference type="GO" id="GO:0006644">
    <property type="term" value="P:phospholipid metabolic process"/>
    <property type="evidence" value="ECO:0007669"/>
    <property type="project" value="TreeGrafter"/>
</dbReference>
<comment type="similarity">
    <text evidence="1">Belongs to the glycerophosphoryl diester phosphodiesterase family.</text>
</comment>
<accession>A0A6P7Z0Z1</accession>
<reference evidence="4" key="1">
    <citation type="submission" date="2025-08" db="UniProtKB">
        <authorList>
            <consortium name="RefSeq"/>
        </authorList>
    </citation>
    <scope>IDENTIFICATION</scope>
</reference>
<dbReference type="CDD" id="cd08573">
    <property type="entry name" value="GDPD_GDE1"/>
    <property type="match status" value="1"/>
</dbReference>
<dbReference type="GO" id="GO:0005886">
    <property type="term" value="C:plasma membrane"/>
    <property type="evidence" value="ECO:0007669"/>
    <property type="project" value="TreeGrafter"/>
</dbReference>
<dbReference type="PANTHER" id="PTHR46320:SF1">
    <property type="entry name" value="GLYCEROPHOSPHODIESTER PHOSPHODIESTERASE 1"/>
    <property type="match status" value="1"/>
</dbReference>
<dbReference type="GO" id="GO:0008889">
    <property type="term" value="F:glycerophosphodiester phosphodiesterase activity"/>
    <property type="evidence" value="ECO:0007669"/>
    <property type="project" value="TreeGrafter"/>
</dbReference>
<dbReference type="KEGG" id="muo:115476737"/>
<dbReference type="GO" id="GO:0070291">
    <property type="term" value="P:N-acylethanolamine metabolic process"/>
    <property type="evidence" value="ECO:0007669"/>
    <property type="project" value="TreeGrafter"/>
</dbReference>
<dbReference type="CTD" id="51573"/>
<dbReference type="Gene3D" id="3.20.20.190">
    <property type="entry name" value="Phosphatidylinositol (PI) phosphodiesterase"/>
    <property type="match status" value="1"/>
</dbReference>
<dbReference type="InterPro" id="IPR030395">
    <property type="entry name" value="GP_PDE_dom"/>
</dbReference>
<dbReference type="FunCoup" id="A0A6P7Z0Z1">
    <property type="interactions" value="643"/>
</dbReference>
<evidence type="ECO:0000313" key="4">
    <source>
        <dbReference type="RefSeq" id="XP_030069155.1"/>
    </source>
</evidence>
<dbReference type="Pfam" id="PF03009">
    <property type="entry name" value="GDPD"/>
    <property type="match status" value="1"/>
</dbReference>
<sequence>MLWAESLLASFSSIFLLLVVLSRSPVFSSVAVAALYFLLTIFRFEPVPTSRALQVLKPKGKVSVIAHRGGGYDAPENTLAAIRQAAINGATGVEIDLEFTADGVPILMHDKKVDRTTDGFGSLQRFTYAELSRLNPAAKHRLKHKFHGEKIPTLREAVLECIKNNLTIYFDVKGHAEEATEALRRIYMEFPRLYNTSMVCSFQPKVIYKMRQADVNVVTGLTHRPWSLSHFGDGKPYYSSIGKHYWYILMDILLDWGLNNILWNLCGISAFLIQKNFVSPEYVRQWNSRGVEVIAWTVNSASEKTYYDTVLHSSYITDSLVEDCDPHF</sequence>
<dbReference type="OrthoDB" id="197419at2759"/>
<dbReference type="InParanoid" id="A0A6P7Z0Z1"/>
<evidence type="ECO:0000256" key="1">
    <source>
        <dbReference type="ARBA" id="ARBA00007277"/>
    </source>
</evidence>
<dbReference type="Proteomes" id="UP000515156">
    <property type="component" value="Chromosome 8"/>
</dbReference>
<feature type="domain" description="GP-PDE" evidence="2">
    <location>
        <begin position="62"/>
        <end position="328"/>
    </location>
</feature>
<gene>
    <name evidence="4" type="primary">GDE1</name>
</gene>
<dbReference type="GeneID" id="115476737"/>
<dbReference type="PANTHER" id="PTHR46320">
    <property type="entry name" value="GLYCEROPHOSPHODIESTER PHOSPHODIESTERASE 1"/>
    <property type="match status" value="1"/>
</dbReference>
<dbReference type="PROSITE" id="PS51704">
    <property type="entry name" value="GP_PDE"/>
    <property type="match status" value="1"/>
</dbReference>
<protein>
    <submittedName>
        <fullName evidence="4">Glycerophosphodiester phosphodiesterase 1</fullName>
    </submittedName>
</protein>